<dbReference type="InterPro" id="IPR001509">
    <property type="entry name" value="Epimerase_deHydtase"/>
</dbReference>
<dbReference type="PANTHER" id="PTHR11092:SF0">
    <property type="entry name" value="EPIMERASE FAMILY PROTEIN SDR39U1"/>
    <property type="match status" value="1"/>
</dbReference>
<evidence type="ECO:0000313" key="5">
    <source>
        <dbReference type="Proteomes" id="UP000466586"/>
    </source>
</evidence>
<dbReference type="Gene3D" id="3.40.50.720">
    <property type="entry name" value="NAD(P)-binding Rossmann-like Domain"/>
    <property type="match status" value="1"/>
</dbReference>
<comment type="similarity">
    <text evidence="1">Belongs to the NAD(P)-dependent epimerase/dehydratase family. SDR39U1 subfamily.</text>
</comment>
<comment type="caution">
    <text evidence="4">The sequence shown here is derived from an EMBL/GenBank/DDBJ whole genome shotgun (WGS) entry which is preliminary data.</text>
</comment>
<organism evidence="4 5">
    <name type="scientific">Hufsiella arboris</name>
    <dbReference type="NCBI Taxonomy" id="2695275"/>
    <lineage>
        <taxon>Bacteria</taxon>
        <taxon>Pseudomonadati</taxon>
        <taxon>Bacteroidota</taxon>
        <taxon>Sphingobacteriia</taxon>
        <taxon>Sphingobacteriales</taxon>
        <taxon>Sphingobacteriaceae</taxon>
        <taxon>Hufsiella</taxon>
    </lineage>
</organism>
<dbReference type="Pfam" id="PF01370">
    <property type="entry name" value="Epimerase"/>
    <property type="match status" value="1"/>
</dbReference>
<dbReference type="InterPro" id="IPR010099">
    <property type="entry name" value="SDR39U1"/>
</dbReference>
<dbReference type="InterPro" id="IPR013549">
    <property type="entry name" value="DUF1731"/>
</dbReference>
<evidence type="ECO:0000256" key="1">
    <source>
        <dbReference type="ARBA" id="ARBA00009353"/>
    </source>
</evidence>
<dbReference type="SUPFAM" id="SSF51735">
    <property type="entry name" value="NAD(P)-binding Rossmann-fold domains"/>
    <property type="match status" value="1"/>
</dbReference>
<dbReference type="Proteomes" id="UP000466586">
    <property type="component" value="Unassembled WGS sequence"/>
</dbReference>
<feature type="domain" description="NAD-dependent epimerase/dehydratase" evidence="2">
    <location>
        <begin position="5"/>
        <end position="227"/>
    </location>
</feature>
<dbReference type="RefSeq" id="WP_160846129.1">
    <property type="nucleotide sequence ID" value="NZ_WVHT01000011.1"/>
</dbReference>
<evidence type="ECO:0000259" key="3">
    <source>
        <dbReference type="Pfam" id="PF08338"/>
    </source>
</evidence>
<dbReference type="InterPro" id="IPR036291">
    <property type="entry name" value="NAD(P)-bd_dom_sf"/>
</dbReference>
<sequence>MQKRILLTDGTGLIGKHLVNTLRQQDYVIYQLLRDPAKTESSVYIKNFKWDVKKGQIDPECIHGVSAIIHLAGEPIAGKRWTHRQKMEIVSSRTESIRLVYELLNKTTHQVDTVISASAVGYYGNRGDELLTEDKPPGRGFLADTCIEWEKAVDEAQDLKMRVVKLRTGIVLSKDGGALPQLAKPIRTGLGAALGSGRQWMPWIHLNDVIQAYTYALNNENVSGTFNLSAPAPVTNKEFTETLAELLHKKIWLPNLPEFSLKLILGEMSETILDSNRTACQKLTDTGFKFQFSDLRQAISNIYA</sequence>
<dbReference type="EMBL" id="WVHT01000011">
    <property type="protein sequence ID" value="MXV52950.1"/>
    <property type="molecule type" value="Genomic_DNA"/>
</dbReference>
<reference evidence="4 5" key="1">
    <citation type="submission" date="2019-11" db="EMBL/GenBank/DDBJ databases">
        <title>Pedobacter sp. HMF7647 Genome sequencing and assembly.</title>
        <authorList>
            <person name="Kang H."/>
            <person name="Kim H."/>
            <person name="Joh K."/>
        </authorList>
    </citation>
    <scope>NUCLEOTIDE SEQUENCE [LARGE SCALE GENOMIC DNA]</scope>
    <source>
        <strain evidence="4 5">HMF7647</strain>
    </source>
</reference>
<protein>
    <submittedName>
        <fullName evidence="4">TIGR01777 family protein</fullName>
    </submittedName>
</protein>
<dbReference type="PANTHER" id="PTHR11092">
    <property type="entry name" value="SUGAR NUCLEOTIDE EPIMERASE RELATED"/>
    <property type="match status" value="1"/>
</dbReference>
<dbReference type="CDD" id="cd05242">
    <property type="entry name" value="SDR_a8"/>
    <property type="match status" value="1"/>
</dbReference>
<feature type="domain" description="DUF1731" evidence="3">
    <location>
        <begin position="256"/>
        <end position="302"/>
    </location>
</feature>
<dbReference type="AlphaFoldDB" id="A0A7K1YEW6"/>
<gene>
    <name evidence="4" type="ORF">GS399_18420</name>
</gene>
<keyword evidence="5" id="KW-1185">Reference proteome</keyword>
<accession>A0A7K1YEW6</accession>
<evidence type="ECO:0000313" key="4">
    <source>
        <dbReference type="EMBL" id="MXV52950.1"/>
    </source>
</evidence>
<evidence type="ECO:0000259" key="2">
    <source>
        <dbReference type="Pfam" id="PF01370"/>
    </source>
</evidence>
<name>A0A7K1YEW6_9SPHI</name>
<dbReference type="Pfam" id="PF08338">
    <property type="entry name" value="DUF1731"/>
    <property type="match status" value="1"/>
</dbReference>
<dbReference type="NCBIfam" id="TIGR01777">
    <property type="entry name" value="yfcH"/>
    <property type="match status" value="1"/>
</dbReference>
<proteinExistence type="inferred from homology"/>